<evidence type="ECO:0000256" key="1">
    <source>
        <dbReference type="ARBA" id="ARBA00022801"/>
    </source>
</evidence>
<protein>
    <submittedName>
        <fullName evidence="3">Nitrilase/cyanide hydratase and apolipoprotein N-acyltransferase</fullName>
    </submittedName>
</protein>
<dbReference type="KEGG" id="cpb:Cphamn1_0846"/>
<dbReference type="HOGENOM" id="CLU_030130_3_6_10"/>
<dbReference type="InterPro" id="IPR036526">
    <property type="entry name" value="C-N_Hydrolase_sf"/>
</dbReference>
<keyword evidence="3" id="KW-0012">Acyltransferase</keyword>
<dbReference type="GO" id="GO:0050126">
    <property type="term" value="F:N-carbamoylputrescine amidase activity"/>
    <property type="evidence" value="ECO:0007669"/>
    <property type="project" value="TreeGrafter"/>
</dbReference>
<keyword evidence="3" id="KW-0808">Transferase</keyword>
<dbReference type="InterPro" id="IPR003010">
    <property type="entry name" value="C-N_Hydrolase"/>
</dbReference>
<dbReference type="Gene3D" id="3.60.110.10">
    <property type="entry name" value="Carbon-nitrogen hydrolase"/>
    <property type="match status" value="1"/>
</dbReference>
<organism evidence="3">
    <name type="scientific">Chlorobium phaeobacteroides (strain BS1)</name>
    <dbReference type="NCBI Taxonomy" id="331678"/>
    <lineage>
        <taxon>Bacteria</taxon>
        <taxon>Pseudomonadati</taxon>
        <taxon>Chlorobiota</taxon>
        <taxon>Chlorobiia</taxon>
        <taxon>Chlorobiales</taxon>
        <taxon>Chlorobiaceae</taxon>
        <taxon>Chlorobium/Pelodictyon group</taxon>
        <taxon>Chlorobium</taxon>
    </lineage>
</organism>
<dbReference type="GO" id="GO:0016746">
    <property type="term" value="F:acyltransferase activity"/>
    <property type="evidence" value="ECO:0007669"/>
    <property type="project" value="UniProtKB-KW"/>
</dbReference>
<dbReference type="PANTHER" id="PTHR43674:SF2">
    <property type="entry name" value="BETA-UREIDOPROPIONASE"/>
    <property type="match status" value="1"/>
</dbReference>
<dbReference type="PANTHER" id="PTHR43674">
    <property type="entry name" value="NITRILASE C965.09-RELATED"/>
    <property type="match status" value="1"/>
</dbReference>
<dbReference type="InterPro" id="IPR050345">
    <property type="entry name" value="Aliph_Amidase/BUP"/>
</dbReference>
<dbReference type="OrthoDB" id="9803818at2"/>
<dbReference type="GO" id="GO:0033388">
    <property type="term" value="P:putrescine biosynthetic process from arginine"/>
    <property type="evidence" value="ECO:0007669"/>
    <property type="project" value="TreeGrafter"/>
</dbReference>
<name>B3EP20_CHLPB</name>
<sequence length="287" mass="32093">MKRSVLRIAQTDCVLANFEENLERHGTLIEDAIQDNVDVIAFPELSLTGYNVQDAAQDIALHINDPALDSLRELSKKITIICGGIELSDDYGVYNSAFLFEDGLTQSAHRKIYLPTYGMFEELRYFSAGQKVEAINSRRLGKIGIAICEDLWHVSIPYLLANQGAKLLFVLMSSPLRLTPGETQPAIVTQWQHIISTYSFLFSTHVACINRVGNEDSFTYWGNSSVAGPDGSFLATAPLFDEHTMDITIDPDAVKQARLLSSHFLDEDLRLFSSELRDIMLCRSPQL</sequence>
<dbReference type="STRING" id="331678.Cphamn1_0846"/>
<evidence type="ECO:0000259" key="2">
    <source>
        <dbReference type="PROSITE" id="PS50263"/>
    </source>
</evidence>
<gene>
    <name evidence="3" type="ordered locus">Cphamn1_0846</name>
</gene>
<dbReference type="eggNOG" id="COG0388">
    <property type="taxonomic scope" value="Bacteria"/>
</dbReference>
<dbReference type="EMBL" id="CP001101">
    <property type="protein sequence ID" value="ACE03797.1"/>
    <property type="molecule type" value="Genomic_DNA"/>
</dbReference>
<keyword evidence="1" id="KW-0378">Hydrolase</keyword>
<accession>B3EP20</accession>
<reference evidence="3" key="1">
    <citation type="submission" date="2008-06" db="EMBL/GenBank/DDBJ databases">
        <title>Complete sequence of Chlorobium phaeobacteroides BS1.</title>
        <authorList>
            <consortium name="US DOE Joint Genome Institute"/>
            <person name="Lucas S."/>
            <person name="Copeland A."/>
            <person name="Lapidus A."/>
            <person name="Glavina del Rio T."/>
            <person name="Dalin E."/>
            <person name="Tice H."/>
            <person name="Bruce D."/>
            <person name="Goodwin L."/>
            <person name="Pitluck S."/>
            <person name="Schmutz J."/>
            <person name="Larimer F."/>
            <person name="Land M."/>
            <person name="Hauser L."/>
            <person name="Kyrpides N."/>
            <person name="Ovchinnikova G."/>
            <person name="Li T."/>
            <person name="Liu Z."/>
            <person name="Zhao F."/>
            <person name="Overmann J."/>
            <person name="Bryant D.A."/>
            <person name="Richardson P."/>
        </authorList>
    </citation>
    <scope>NUCLEOTIDE SEQUENCE [LARGE SCALE GENOMIC DNA]</scope>
    <source>
        <strain evidence="3">BS1</strain>
    </source>
</reference>
<keyword evidence="3" id="KW-0449">Lipoprotein</keyword>
<dbReference type="Pfam" id="PF00795">
    <property type="entry name" value="CN_hydrolase"/>
    <property type="match status" value="1"/>
</dbReference>
<dbReference type="CDD" id="cd07586">
    <property type="entry name" value="nitrilase_8"/>
    <property type="match status" value="1"/>
</dbReference>
<evidence type="ECO:0000313" key="3">
    <source>
        <dbReference type="EMBL" id="ACE03797.1"/>
    </source>
</evidence>
<feature type="domain" description="CN hydrolase" evidence="2">
    <location>
        <begin position="4"/>
        <end position="251"/>
    </location>
</feature>
<dbReference type="AlphaFoldDB" id="B3EP20"/>
<dbReference type="SUPFAM" id="SSF56317">
    <property type="entry name" value="Carbon-nitrogen hydrolase"/>
    <property type="match status" value="1"/>
</dbReference>
<dbReference type="PROSITE" id="PS50263">
    <property type="entry name" value="CN_HYDROLASE"/>
    <property type="match status" value="1"/>
</dbReference>
<proteinExistence type="predicted"/>